<sequence length="160" mass="17262">MAPKRKQTTAGDSSAADATTTRVTRRSTRLANSTVAPPAADAEPPKRKKGKTTAAAVKPEGEAKSPPEPAADGGKTIIIERSTECNRFKTRAIQVKEGLEKGVAGVNVVVNPEKPRRGCFEIREEGGEVFLSLLGMKRPYKAMTDLDMEDVISDIIEKIR</sequence>
<feature type="compositionally biased region" description="Low complexity" evidence="1">
    <location>
        <begin position="8"/>
        <end position="22"/>
    </location>
</feature>
<dbReference type="GO" id="GO:0005794">
    <property type="term" value="C:Golgi apparatus"/>
    <property type="evidence" value="ECO:0007669"/>
    <property type="project" value="TreeGrafter"/>
</dbReference>
<reference evidence="2" key="2">
    <citation type="journal article" date="2024" name="Plant">
        <title>Genomic evolution and insights into agronomic trait innovations of Sesamum species.</title>
        <authorList>
            <person name="Miao H."/>
            <person name="Wang L."/>
            <person name="Qu L."/>
            <person name="Liu H."/>
            <person name="Sun Y."/>
            <person name="Le M."/>
            <person name="Wang Q."/>
            <person name="Wei S."/>
            <person name="Zheng Y."/>
            <person name="Lin W."/>
            <person name="Duan Y."/>
            <person name="Cao H."/>
            <person name="Xiong S."/>
            <person name="Wang X."/>
            <person name="Wei L."/>
            <person name="Li C."/>
            <person name="Ma Q."/>
            <person name="Ju M."/>
            <person name="Zhao R."/>
            <person name="Li G."/>
            <person name="Mu C."/>
            <person name="Tian Q."/>
            <person name="Mei H."/>
            <person name="Zhang T."/>
            <person name="Gao T."/>
            <person name="Zhang H."/>
        </authorList>
    </citation>
    <scope>NUCLEOTIDE SEQUENCE</scope>
    <source>
        <strain evidence="2">G01</strain>
    </source>
</reference>
<name>A0AAW2MIC0_9LAMI</name>
<dbReference type="InterPro" id="IPR052674">
    <property type="entry name" value="SelWTH-like"/>
</dbReference>
<evidence type="ECO:0008006" key="3">
    <source>
        <dbReference type="Google" id="ProtNLM"/>
    </source>
</evidence>
<proteinExistence type="predicted"/>
<dbReference type="PANTHER" id="PTHR33638:SF1">
    <property type="entry name" value="SELENOPROTEIN H"/>
    <property type="match status" value="1"/>
</dbReference>
<feature type="region of interest" description="Disordered" evidence="1">
    <location>
        <begin position="1"/>
        <end position="75"/>
    </location>
</feature>
<organism evidence="2">
    <name type="scientific">Sesamum angustifolium</name>
    <dbReference type="NCBI Taxonomy" id="2727405"/>
    <lineage>
        <taxon>Eukaryota</taxon>
        <taxon>Viridiplantae</taxon>
        <taxon>Streptophyta</taxon>
        <taxon>Embryophyta</taxon>
        <taxon>Tracheophyta</taxon>
        <taxon>Spermatophyta</taxon>
        <taxon>Magnoliopsida</taxon>
        <taxon>eudicotyledons</taxon>
        <taxon>Gunneridae</taxon>
        <taxon>Pentapetalae</taxon>
        <taxon>asterids</taxon>
        <taxon>lamiids</taxon>
        <taxon>Lamiales</taxon>
        <taxon>Pedaliaceae</taxon>
        <taxon>Sesamum</taxon>
    </lineage>
</organism>
<gene>
    <name evidence="2" type="ORF">Sangu_1671700</name>
</gene>
<dbReference type="AlphaFoldDB" id="A0AAW2MIC0"/>
<comment type="caution">
    <text evidence="2">The sequence shown here is derived from an EMBL/GenBank/DDBJ whole genome shotgun (WGS) entry which is preliminary data.</text>
</comment>
<evidence type="ECO:0000256" key="1">
    <source>
        <dbReference type="SAM" id="MobiDB-lite"/>
    </source>
</evidence>
<dbReference type="PANTHER" id="PTHR33638">
    <property type="entry name" value="SELENOPROTEIN H"/>
    <property type="match status" value="1"/>
</dbReference>
<evidence type="ECO:0000313" key="2">
    <source>
        <dbReference type="EMBL" id="KAL0331262.1"/>
    </source>
</evidence>
<protein>
    <recommendedName>
        <fullName evidence="3">Selenoprotein H</fullName>
    </recommendedName>
</protein>
<accession>A0AAW2MIC0</accession>
<dbReference type="EMBL" id="JACGWK010000010">
    <property type="protein sequence ID" value="KAL0331262.1"/>
    <property type="molecule type" value="Genomic_DNA"/>
</dbReference>
<reference evidence="2" key="1">
    <citation type="submission" date="2020-06" db="EMBL/GenBank/DDBJ databases">
        <authorList>
            <person name="Li T."/>
            <person name="Hu X."/>
            <person name="Zhang T."/>
            <person name="Song X."/>
            <person name="Zhang H."/>
            <person name="Dai N."/>
            <person name="Sheng W."/>
            <person name="Hou X."/>
            <person name="Wei L."/>
        </authorList>
    </citation>
    <scope>NUCLEOTIDE SEQUENCE</scope>
    <source>
        <strain evidence="2">G01</strain>
        <tissue evidence="2">Leaf</tissue>
    </source>
</reference>